<organism evidence="2 3">
    <name type="scientific">Marinomonas primoryensis</name>
    <dbReference type="NCBI Taxonomy" id="178399"/>
    <lineage>
        <taxon>Bacteria</taxon>
        <taxon>Pseudomonadati</taxon>
        <taxon>Pseudomonadota</taxon>
        <taxon>Gammaproteobacteria</taxon>
        <taxon>Oceanospirillales</taxon>
        <taxon>Oceanospirillaceae</taxon>
        <taxon>Marinomonas</taxon>
    </lineage>
</organism>
<accession>A0A2Z4PQ96</accession>
<feature type="signal peptide" evidence="1">
    <location>
        <begin position="1"/>
        <end position="19"/>
    </location>
</feature>
<protein>
    <recommendedName>
        <fullName evidence="4">Lysozyme inhibitor LprI N-terminal domain-containing protein</fullName>
    </recommendedName>
</protein>
<evidence type="ECO:0000313" key="3">
    <source>
        <dbReference type="Proteomes" id="UP000249898"/>
    </source>
</evidence>
<name>A0A2Z4PQ96_9GAMM</name>
<dbReference type="Proteomes" id="UP000249898">
    <property type="component" value="Chromosome"/>
</dbReference>
<evidence type="ECO:0000256" key="1">
    <source>
        <dbReference type="SAM" id="SignalP"/>
    </source>
</evidence>
<reference evidence="2 3" key="1">
    <citation type="submission" date="2016-06" db="EMBL/GenBank/DDBJ databases">
        <title>The sequenced genome of the ice-adhering bacterium Marinomonas primoryensis, from Antarctica.</title>
        <authorList>
            <person name="Graham L."/>
            <person name="Vance T.D.R."/>
            <person name="Davies P.L."/>
        </authorList>
    </citation>
    <scope>NUCLEOTIDE SEQUENCE [LARGE SCALE GENOMIC DNA]</scope>
    <source>
        <strain evidence="2 3">AceL</strain>
    </source>
</reference>
<dbReference type="EMBL" id="CP016181">
    <property type="protein sequence ID" value="AWX99213.1"/>
    <property type="molecule type" value="Genomic_DNA"/>
</dbReference>
<dbReference type="OrthoDB" id="8479380at2"/>
<proteinExistence type="predicted"/>
<keyword evidence="1" id="KW-0732">Signal</keyword>
<feature type="chain" id="PRO_5016321700" description="Lysozyme inhibitor LprI N-terminal domain-containing protein" evidence="1">
    <location>
        <begin position="20"/>
        <end position="155"/>
    </location>
</feature>
<evidence type="ECO:0000313" key="2">
    <source>
        <dbReference type="EMBL" id="AWX99213.1"/>
    </source>
</evidence>
<gene>
    <name evidence="2" type="ORF">A8139_03745</name>
</gene>
<sequence length="155" mass="17555">MHKNLIFIFSLMCSPVIIAAGPSINEINSCLALVDFVDIKLDESSDQYDAGDMVRIHKGLSAYSEFLQHDIITVTPKLLSMYGGNSDRAKLMQRLFERQRKSFFRHLNERYTQKKLLTDYASAINDCSGKTRLSVEVAEALKAALDNMEMLAMQK</sequence>
<dbReference type="AlphaFoldDB" id="A0A2Z4PQ96"/>
<evidence type="ECO:0008006" key="4">
    <source>
        <dbReference type="Google" id="ProtNLM"/>
    </source>
</evidence>